<feature type="region of interest" description="Disordered" evidence="5">
    <location>
        <begin position="413"/>
        <end position="502"/>
    </location>
</feature>
<feature type="compositionally biased region" description="Gly residues" evidence="5">
    <location>
        <begin position="425"/>
        <end position="442"/>
    </location>
</feature>
<proteinExistence type="inferred from homology"/>
<evidence type="ECO:0000259" key="7">
    <source>
        <dbReference type="PROSITE" id="PS51512"/>
    </source>
</evidence>
<keyword evidence="4" id="KW-0963">Cytoplasm</keyword>
<dbReference type="Gene3D" id="3.40.50.10260">
    <property type="entry name" value="YjeF N-terminal domain"/>
    <property type="match status" value="1"/>
</dbReference>
<dbReference type="PANTHER" id="PTHR13612:SF0">
    <property type="entry name" value="ENHANCER OF MRNA-DECAPPING PROTEIN 3"/>
    <property type="match status" value="1"/>
</dbReference>
<dbReference type="Proteomes" id="UP000016923">
    <property type="component" value="Unassembled WGS sequence"/>
</dbReference>
<dbReference type="PANTHER" id="PTHR13612">
    <property type="entry name" value="ENHANCER OF MRNA-DECAPPING PROTEIN 3"/>
    <property type="match status" value="1"/>
</dbReference>
<dbReference type="eggNOG" id="KOG2585">
    <property type="taxonomic scope" value="Eukaryota"/>
</dbReference>
<dbReference type="GO" id="GO:0000932">
    <property type="term" value="C:P-body"/>
    <property type="evidence" value="ECO:0007669"/>
    <property type="project" value="UniProtKB-SubCell"/>
</dbReference>
<dbReference type="EMBL" id="KE148148">
    <property type="protein sequence ID" value="EPE09009.1"/>
    <property type="molecule type" value="Genomic_DNA"/>
</dbReference>
<dbReference type="Pfam" id="PF09532">
    <property type="entry name" value="FDF"/>
    <property type="match status" value="1"/>
</dbReference>
<evidence type="ECO:0000259" key="6">
    <source>
        <dbReference type="PROSITE" id="PS51385"/>
    </source>
</evidence>
<feature type="compositionally biased region" description="Basic and acidic residues" evidence="5">
    <location>
        <begin position="261"/>
        <end position="277"/>
    </location>
</feature>
<evidence type="ECO:0000313" key="8">
    <source>
        <dbReference type="EMBL" id="EPE09009.1"/>
    </source>
</evidence>
<feature type="domain" description="DFDF" evidence="7">
    <location>
        <begin position="318"/>
        <end position="354"/>
    </location>
</feature>
<feature type="region of interest" description="Disordered" evidence="5">
    <location>
        <begin position="571"/>
        <end position="594"/>
    </location>
</feature>
<feature type="compositionally biased region" description="Basic residues" evidence="5">
    <location>
        <begin position="239"/>
        <end position="248"/>
    </location>
</feature>
<dbReference type="GO" id="GO:0033962">
    <property type="term" value="P:P-body assembly"/>
    <property type="evidence" value="ECO:0007669"/>
    <property type="project" value="TreeGrafter"/>
</dbReference>
<dbReference type="InterPro" id="IPR036652">
    <property type="entry name" value="YjeF_N_dom_sf"/>
</dbReference>
<dbReference type="HOGENOM" id="CLU_024328_0_0_1"/>
<dbReference type="InterPro" id="IPR004443">
    <property type="entry name" value="YjeF_N_dom"/>
</dbReference>
<dbReference type="PROSITE" id="PS51512">
    <property type="entry name" value="DFDF"/>
    <property type="match status" value="1"/>
</dbReference>
<evidence type="ECO:0000256" key="3">
    <source>
        <dbReference type="ARBA" id="ARBA00015797"/>
    </source>
</evidence>
<feature type="compositionally biased region" description="Polar residues" evidence="5">
    <location>
        <begin position="571"/>
        <end position="582"/>
    </location>
</feature>
<dbReference type="InterPro" id="IPR019050">
    <property type="entry name" value="FDF_dom"/>
</dbReference>
<feature type="domain" description="YjeF N-terminal" evidence="6">
    <location>
        <begin position="527"/>
        <end position="829"/>
    </location>
</feature>
<sequence>MASQFLQMVVLVERRNPSDFLYGAVTGVEAGVSLTLSNVWSYGQQRWFSQVVLNPSDIIELTDATKKPIVGNQPPPPPPPAHAQQPPQKFQGHAGPIPIQAQSHVPTHVPTQIPTQAPTQAPIQAPAPMQHNAAAQPTQPTPTKPALVDPAILSFKSRPTRPTSGPGQHPAAPAQKHPALTVRVKDATPSPTPVEAGTQTPTLYEPLSAQEAKVAVDYAEATTGAAEPATPQAQDGGSKSRRRPRNNRGGRGGNSQNNGDNSDKIDVTPQRPKESAGRGKGWRNSPMLEPTSSFPNASSSKKTGRRNQRASNDFGWASDNVNDVQEAGEFDFEMNLAKFDKRTLFDQMRRDDQVDDASRLVSHNRNPVPRPGTGGGKNFHHSESVLGGPASTLAPPKILSKKDQTVGTDFWNSEADIAPPTAGAGASGPGSGGGGGGGGGNGVAANAGGDRSSGRELGMGSRQSSRRGDSKVSVTRKTQARKASAGTLGQGPSRVNSIAGPSTSTLRQSFYTVASQRRLDTVSALQMINLENIANNELGLTEDMTAENAGRGIAEVALTALDDPAIKIRAGQNSKANGNNGNLASSTSSLPPSLASSAPTIVVLAGNNKNGTKAVAASRHLRNKGINVLLCVVNIERGHRELLDDMQRQILLYRNFGGHVYTKSELFEHLRRTIIPILTIDTPRSAALPTKAPAVTLIIDALLGLTVSFDELRTGDRATVYELIEWANRNEAFVLSVDVPSGIDPSSGAVTFVDGAALYVRPRYVVALGAPKRGLLEIFAIAEMAEQAAVSGTAHGGNAALAAAAMADDPAHDWRLFVVDLGFGAAVWKKAGTKIRRGIDFDDKWVLEMQYRGLDADDSA</sequence>
<dbReference type="Pfam" id="PF03853">
    <property type="entry name" value="YjeF_N"/>
    <property type="match status" value="1"/>
</dbReference>
<accession>S3C627</accession>
<dbReference type="PROSITE" id="PS51385">
    <property type="entry name" value="YJEF_N"/>
    <property type="match status" value="1"/>
</dbReference>
<evidence type="ECO:0000313" key="9">
    <source>
        <dbReference type="Proteomes" id="UP000016923"/>
    </source>
</evidence>
<keyword evidence="9" id="KW-1185">Reference proteome</keyword>
<feature type="compositionally biased region" description="Polar residues" evidence="5">
    <location>
        <begin position="290"/>
        <end position="301"/>
    </location>
</feature>
<dbReference type="OMA" id="AWRKYGT"/>
<organism evidence="8 9">
    <name type="scientific">Ophiostoma piceae (strain UAMH 11346)</name>
    <name type="common">Sap stain fungus</name>
    <dbReference type="NCBI Taxonomy" id="1262450"/>
    <lineage>
        <taxon>Eukaryota</taxon>
        <taxon>Fungi</taxon>
        <taxon>Dikarya</taxon>
        <taxon>Ascomycota</taxon>
        <taxon>Pezizomycotina</taxon>
        <taxon>Sordariomycetes</taxon>
        <taxon>Sordariomycetidae</taxon>
        <taxon>Ophiostomatales</taxon>
        <taxon>Ophiostomataceae</taxon>
        <taxon>Ophiostoma</taxon>
    </lineage>
</organism>
<dbReference type="GO" id="GO:0003729">
    <property type="term" value="F:mRNA binding"/>
    <property type="evidence" value="ECO:0007669"/>
    <property type="project" value="TreeGrafter"/>
</dbReference>
<feature type="region of interest" description="Disordered" evidence="5">
    <location>
        <begin position="67"/>
        <end position="100"/>
    </location>
</feature>
<evidence type="ECO:0000256" key="4">
    <source>
        <dbReference type="ARBA" id="ARBA00022490"/>
    </source>
</evidence>
<evidence type="ECO:0000256" key="5">
    <source>
        <dbReference type="SAM" id="MobiDB-lite"/>
    </source>
</evidence>
<evidence type="ECO:0000256" key="2">
    <source>
        <dbReference type="ARBA" id="ARBA00006610"/>
    </source>
</evidence>
<feature type="region of interest" description="Disordered" evidence="5">
    <location>
        <begin position="156"/>
        <end position="178"/>
    </location>
</feature>
<dbReference type="STRING" id="1262450.S3C627"/>
<feature type="compositionally biased region" description="Polar residues" evidence="5">
    <location>
        <begin position="493"/>
        <end position="502"/>
    </location>
</feature>
<dbReference type="SMART" id="SM01199">
    <property type="entry name" value="FDF"/>
    <property type="match status" value="1"/>
</dbReference>
<dbReference type="SUPFAM" id="SSF64153">
    <property type="entry name" value="YjeF N-terminal domain-like"/>
    <property type="match status" value="1"/>
</dbReference>
<feature type="compositionally biased region" description="Low complexity" evidence="5">
    <location>
        <begin position="221"/>
        <end position="237"/>
    </location>
</feature>
<name>S3C627_OPHP1</name>
<comment type="similarity">
    <text evidence="2">Belongs to the EDC3 family.</text>
</comment>
<feature type="region of interest" description="Disordered" evidence="5">
    <location>
        <begin position="221"/>
        <end position="319"/>
    </location>
</feature>
<dbReference type="InterPro" id="IPR025762">
    <property type="entry name" value="DFDF"/>
</dbReference>
<gene>
    <name evidence="8" type="ORF">F503_04596</name>
</gene>
<dbReference type="GO" id="GO:0031087">
    <property type="term" value="P:deadenylation-independent decapping of nuclear-transcribed mRNA"/>
    <property type="evidence" value="ECO:0007669"/>
    <property type="project" value="TreeGrafter"/>
</dbReference>
<feature type="compositionally biased region" description="Low complexity" evidence="5">
    <location>
        <begin position="165"/>
        <end position="178"/>
    </location>
</feature>
<comment type="subcellular location">
    <subcellularLocation>
        <location evidence="1">Cytoplasm</location>
        <location evidence="1">P-body</location>
    </subcellularLocation>
</comment>
<dbReference type="OrthoDB" id="10030313at2759"/>
<protein>
    <recommendedName>
        <fullName evidence="3">Enhancer of mRNA-decapping protein 3</fullName>
    </recommendedName>
</protein>
<feature type="region of interest" description="Disordered" evidence="5">
    <location>
        <begin position="350"/>
        <end position="396"/>
    </location>
</feature>
<reference evidence="8 9" key="1">
    <citation type="journal article" date="2013" name="BMC Genomics">
        <title>The genome and transcriptome of the pine saprophyte Ophiostoma piceae, and a comparison with the bark beetle-associated pine pathogen Grosmannia clavigera.</title>
        <authorList>
            <person name="Haridas S."/>
            <person name="Wang Y."/>
            <person name="Lim L."/>
            <person name="Massoumi Alamouti S."/>
            <person name="Jackman S."/>
            <person name="Docking R."/>
            <person name="Robertson G."/>
            <person name="Birol I."/>
            <person name="Bohlmann J."/>
            <person name="Breuil C."/>
        </authorList>
    </citation>
    <scope>NUCLEOTIDE SEQUENCE [LARGE SCALE GENOMIC DNA]</scope>
    <source>
        <strain evidence="8 9">UAMH 11346</strain>
    </source>
</reference>
<evidence type="ECO:0000256" key="1">
    <source>
        <dbReference type="ARBA" id="ARBA00004201"/>
    </source>
</evidence>
<dbReference type="AlphaFoldDB" id="S3C627"/>
<dbReference type="VEuPathDB" id="FungiDB:F503_04596"/>
<feature type="compositionally biased region" description="Low complexity" evidence="5">
    <location>
        <begin position="583"/>
        <end position="594"/>
    </location>
</feature>